<feature type="compositionally biased region" description="Basic and acidic residues" evidence="1">
    <location>
        <begin position="9"/>
        <end position="19"/>
    </location>
</feature>
<dbReference type="AlphaFoldDB" id="R9L1I6"/>
<dbReference type="HOGENOM" id="CLU_1515620_0_0_11"/>
<evidence type="ECO:0000256" key="1">
    <source>
        <dbReference type="SAM" id="MobiDB-lite"/>
    </source>
</evidence>
<organism evidence="2 3">
    <name type="scientific">Adlercreutzia caecimuris B7</name>
    <dbReference type="NCBI Taxonomy" id="1235794"/>
    <lineage>
        <taxon>Bacteria</taxon>
        <taxon>Bacillati</taxon>
        <taxon>Actinomycetota</taxon>
        <taxon>Coriobacteriia</taxon>
        <taxon>Eggerthellales</taxon>
        <taxon>Eggerthellaceae</taxon>
        <taxon>Adlercreutzia</taxon>
    </lineage>
</organism>
<feature type="region of interest" description="Disordered" evidence="1">
    <location>
        <begin position="1"/>
        <end position="26"/>
    </location>
</feature>
<keyword evidence="3" id="KW-1185">Reference proteome</keyword>
<reference evidence="2 3" key="1">
    <citation type="submission" date="2013-04" db="EMBL/GenBank/DDBJ databases">
        <title>The Genome Sequence of Enterorhabdus caecimuris B7.</title>
        <authorList>
            <consortium name="The Broad Institute Genomics Platform"/>
            <consortium name="The Broad Institute Genome Sequencing Center for Infectious Disease"/>
            <person name="Earl A."/>
            <person name="Xavier R."/>
            <person name="Elson C."/>
            <person name="Duck W."/>
            <person name="Walker B."/>
            <person name="Young S."/>
            <person name="Zeng Q."/>
            <person name="Gargeya S."/>
            <person name="Fitzgerald M."/>
            <person name="Haas B."/>
            <person name="Abouelleil A."/>
            <person name="Allen A.W."/>
            <person name="Alvarado L."/>
            <person name="Arachchi H.M."/>
            <person name="Berlin A.M."/>
            <person name="Chapman S.B."/>
            <person name="Gainer-Dewar J."/>
            <person name="Goldberg J."/>
            <person name="Griggs A."/>
            <person name="Gujja S."/>
            <person name="Hansen M."/>
            <person name="Howarth C."/>
            <person name="Imamovic A."/>
            <person name="Ireland A."/>
            <person name="Larimer J."/>
            <person name="McCowan C."/>
            <person name="Murphy C."/>
            <person name="Pearson M."/>
            <person name="Poon T.W."/>
            <person name="Priest M."/>
            <person name="Roberts A."/>
            <person name="Saif S."/>
            <person name="Shea T."/>
            <person name="Sisk P."/>
            <person name="Sykes S."/>
            <person name="Wortman J."/>
            <person name="Nusbaum C."/>
            <person name="Birren B."/>
        </authorList>
    </citation>
    <scope>NUCLEOTIDE SEQUENCE [LARGE SCALE GENOMIC DNA]</scope>
    <source>
        <strain evidence="2 3">B7</strain>
    </source>
</reference>
<gene>
    <name evidence="2" type="ORF">C811_00566</name>
</gene>
<dbReference type="RefSeq" id="WP_016308794.1">
    <property type="nucleotide sequence ID" value="NZ_KE159646.1"/>
</dbReference>
<evidence type="ECO:0000313" key="3">
    <source>
        <dbReference type="Proteomes" id="UP000014204"/>
    </source>
</evidence>
<dbReference type="EMBL" id="ASSY01000005">
    <property type="protein sequence ID" value="EOS52530.1"/>
    <property type="molecule type" value="Genomic_DNA"/>
</dbReference>
<dbReference type="Proteomes" id="UP000014204">
    <property type="component" value="Unassembled WGS sequence"/>
</dbReference>
<comment type="caution">
    <text evidence="2">The sequence shown here is derived from an EMBL/GenBank/DDBJ whole genome shotgun (WGS) entry which is preliminary data.</text>
</comment>
<sequence length="177" mass="20621">MSYAYGTHQRQEERAKADRAWGAGARPRGSWTKSEIVRMIDKKLGFVEAAIADGYPHWFLLEHFLRIYSVERTGRYGRYTQYYVIDEAAVKALADNPWEYDELLSKERRLRKVQGEMKKRFPEEWPRRYGLYRKYCGCGVGHDVFLDADTSLAALQRECEARAGKRRSDKGDAEGQL</sequence>
<name>R9L1I6_9ACTN</name>
<dbReference type="GeneID" id="82190177"/>
<proteinExistence type="predicted"/>
<protein>
    <submittedName>
        <fullName evidence="2">Uncharacterized protein</fullName>
    </submittedName>
</protein>
<evidence type="ECO:0000313" key="2">
    <source>
        <dbReference type="EMBL" id="EOS52530.1"/>
    </source>
</evidence>
<accession>R9L1I6</accession>